<evidence type="ECO:0000256" key="4">
    <source>
        <dbReference type="ARBA" id="ARBA00022679"/>
    </source>
</evidence>
<feature type="transmembrane region" description="Helical" evidence="8">
    <location>
        <begin position="219"/>
        <end position="238"/>
    </location>
</feature>
<keyword evidence="7 8" id="KW-0472">Membrane</keyword>
<dbReference type="AlphaFoldDB" id="A0A0G0X7M5"/>
<feature type="transmembrane region" description="Helical" evidence="8">
    <location>
        <begin position="365"/>
        <end position="387"/>
    </location>
</feature>
<protein>
    <recommendedName>
        <fullName evidence="9">Glycosyltransferase RgtA/B/C/D-like domain-containing protein</fullName>
    </recommendedName>
</protein>
<keyword evidence="6 8" id="KW-1133">Transmembrane helix</keyword>
<dbReference type="GO" id="GO:0009103">
    <property type="term" value="P:lipopolysaccharide biosynthetic process"/>
    <property type="evidence" value="ECO:0007669"/>
    <property type="project" value="UniProtKB-ARBA"/>
</dbReference>
<dbReference type="Proteomes" id="UP000034371">
    <property type="component" value="Unassembled WGS sequence"/>
</dbReference>
<dbReference type="InterPro" id="IPR050297">
    <property type="entry name" value="LipidA_mod_glycosyltrf_83"/>
</dbReference>
<evidence type="ECO:0000256" key="3">
    <source>
        <dbReference type="ARBA" id="ARBA00022676"/>
    </source>
</evidence>
<dbReference type="PANTHER" id="PTHR33908">
    <property type="entry name" value="MANNOSYLTRANSFERASE YKCB-RELATED"/>
    <property type="match status" value="1"/>
</dbReference>
<keyword evidence="4" id="KW-0808">Transferase</keyword>
<dbReference type="EMBL" id="LCBY01000047">
    <property type="protein sequence ID" value="KKS20945.1"/>
    <property type="molecule type" value="Genomic_DNA"/>
</dbReference>
<comment type="subcellular location">
    <subcellularLocation>
        <location evidence="1">Cell membrane</location>
        <topology evidence="1">Multi-pass membrane protein</topology>
    </subcellularLocation>
</comment>
<keyword evidence="2" id="KW-1003">Cell membrane</keyword>
<evidence type="ECO:0000313" key="10">
    <source>
        <dbReference type="EMBL" id="KKS20945.1"/>
    </source>
</evidence>
<sequence length="552" mass="63474">YNYSMKQGKNLSALILLICITVFAFFLRTNRISFNPPSLSWDEVSIGYNAYSILKTGKDEHGKFLPLDTFVAYGDYKPPLAIYLTVPSVAIFGLNEFSVRLPSAFFGTLTIVLTYLLVKELFKKNQYLALLSSILLAISPWHINLSRAGFEANIALFFVVLGTWLILKAREKSWMWIIAGIPYVLSMYTFNSSRYFVVIFGIGLLMYVWKSIRASWKQMAIGICVAGVMLLPLIPHLLSKEARLRFVEVNIFTDSTIVTTANERIVHDGNSLIGRIINNRRIGYARSYLVHFFDNLRTDFLFIKGDGNPKFSIQDVGQLYWIEAPLLIIGIFSLLLVDVKIALLLLFWIVAAIMPAAVARETPHALRILNSLPTWQIFIAFGILTIYQFVVHPAKPWRSGAYCFLLISVYTINSMYYLHKYYRHYPIEFSGEWQYGYREALLAIQPIESKYTTIAMTEFIGRPYMYTLFYKKTDPTMFQRTKDARFDTAGFYHVYGFEKYRFIKELPSQMDPQTIYIWDATTVPHGVRVIDTIRLLNGNPVLVVFDRGAVKL</sequence>
<feature type="transmembrane region" description="Helical" evidence="8">
    <location>
        <begin position="196"/>
        <end position="212"/>
    </location>
</feature>
<evidence type="ECO:0000256" key="7">
    <source>
        <dbReference type="ARBA" id="ARBA00023136"/>
    </source>
</evidence>
<evidence type="ECO:0000313" key="11">
    <source>
        <dbReference type="Proteomes" id="UP000034371"/>
    </source>
</evidence>
<dbReference type="Pfam" id="PF13231">
    <property type="entry name" value="PMT_2"/>
    <property type="match status" value="1"/>
</dbReference>
<feature type="transmembrane region" description="Helical" evidence="8">
    <location>
        <begin position="125"/>
        <end position="143"/>
    </location>
</feature>
<feature type="domain" description="Glycosyltransferase RgtA/B/C/D-like" evidence="9">
    <location>
        <begin position="77"/>
        <end position="237"/>
    </location>
</feature>
<evidence type="ECO:0000256" key="5">
    <source>
        <dbReference type="ARBA" id="ARBA00022692"/>
    </source>
</evidence>
<dbReference type="GO" id="GO:0010041">
    <property type="term" value="P:response to iron(III) ion"/>
    <property type="evidence" value="ECO:0007669"/>
    <property type="project" value="TreeGrafter"/>
</dbReference>
<gene>
    <name evidence="10" type="ORF">UU78_C0047G0001</name>
</gene>
<feature type="transmembrane region" description="Helical" evidence="8">
    <location>
        <begin position="174"/>
        <end position="190"/>
    </location>
</feature>
<feature type="transmembrane region" description="Helical" evidence="8">
    <location>
        <begin position="97"/>
        <end position="118"/>
    </location>
</feature>
<feature type="transmembrane region" description="Helical" evidence="8">
    <location>
        <begin position="399"/>
        <end position="418"/>
    </location>
</feature>
<reference evidence="10 11" key="1">
    <citation type="journal article" date="2015" name="Nature">
        <title>rRNA introns, odd ribosomes, and small enigmatic genomes across a large radiation of phyla.</title>
        <authorList>
            <person name="Brown C.T."/>
            <person name="Hug L.A."/>
            <person name="Thomas B.C."/>
            <person name="Sharon I."/>
            <person name="Castelle C.J."/>
            <person name="Singh A."/>
            <person name="Wilkins M.J."/>
            <person name="Williams K.H."/>
            <person name="Banfield J.F."/>
        </authorList>
    </citation>
    <scope>NUCLEOTIDE SEQUENCE [LARGE SCALE GENOMIC DNA]</scope>
</reference>
<dbReference type="GO" id="GO:0005886">
    <property type="term" value="C:plasma membrane"/>
    <property type="evidence" value="ECO:0007669"/>
    <property type="project" value="UniProtKB-SubCell"/>
</dbReference>
<evidence type="ECO:0000256" key="2">
    <source>
        <dbReference type="ARBA" id="ARBA00022475"/>
    </source>
</evidence>
<keyword evidence="5 8" id="KW-0812">Transmembrane</keyword>
<organism evidence="10 11">
    <name type="scientific">Candidatus Roizmanbacteria bacterium GW2011_GWC2_41_7</name>
    <dbReference type="NCBI Taxonomy" id="1618487"/>
    <lineage>
        <taxon>Bacteria</taxon>
        <taxon>Candidatus Roizmaniibacteriota</taxon>
    </lineage>
</organism>
<proteinExistence type="predicted"/>
<evidence type="ECO:0000256" key="1">
    <source>
        <dbReference type="ARBA" id="ARBA00004651"/>
    </source>
</evidence>
<name>A0A0G0X7M5_9BACT</name>
<dbReference type="PANTHER" id="PTHR33908:SF3">
    <property type="entry name" value="UNDECAPRENYL PHOSPHATE-ALPHA-4-AMINO-4-DEOXY-L-ARABINOSE ARABINOSYL TRANSFERASE"/>
    <property type="match status" value="1"/>
</dbReference>
<keyword evidence="3" id="KW-0328">Glycosyltransferase</keyword>
<feature type="non-terminal residue" evidence="10">
    <location>
        <position position="1"/>
    </location>
</feature>
<dbReference type="InterPro" id="IPR038731">
    <property type="entry name" value="RgtA/B/C-like"/>
</dbReference>
<feature type="transmembrane region" description="Helical" evidence="8">
    <location>
        <begin position="149"/>
        <end position="167"/>
    </location>
</feature>
<dbReference type="GO" id="GO:0016763">
    <property type="term" value="F:pentosyltransferase activity"/>
    <property type="evidence" value="ECO:0007669"/>
    <property type="project" value="TreeGrafter"/>
</dbReference>
<feature type="transmembrane region" description="Helical" evidence="8">
    <location>
        <begin position="12"/>
        <end position="29"/>
    </location>
</feature>
<feature type="transmembrane region" description="Helical" evidence="8">
    <location>
        <begin position="326"/>
        <end position="353"/>
    </location>
</feature>
<comment type="caution">
    <text evidence="10">The sequence shown here is derived from an EMBL/GenBank/DDBJ whole genome shotgun (WGS) entry which is preliminary data.</text>
</comment>
<evidence type="ECO:0000256" key="6">
    <source>
        <dbReference type="ARBA" id="ARBA00022989"/>
    </source>
</evidence>
<accession>A0A0G0X7M5</accession>
<evidence type="ECO:0000256" key="8">
    <source>
        <dbReference type="SAM" id="Phobius"/>
    </source>
</evidence>
<evidence type="ECO:0000259" key="9">
    <source>
        <dbReference type="Pfam" id="PF13231"/>
    </source>
</evidence>